<gene>
    <name evidence="2" type="ORF">HPB51_014494</name>
</gene>
<evidence type="ECO:0000313" key="3">
    <source>
        <dbReference type="Proteomes" id="UP000821866"/>
    </source>
</evidence>
<evidence type="ECO:0000313" key="2">
    <source>
        <dbReference type="EMBL" id="KAH8033588.1"/>
    </source>
</evidence>
<protein>
    <submittedName>
        <fullName evidence="2">Uncharacterized protein</fullName>
    </submittedName>
</protein>
<dbReference type="EMBL" id="JABSTU010000004">
    <property type="protein sequence ID" value="KAH8033588.1"/>
    <property type="molecule type" value="Genomic_DNA"/>
</dbReference>
<sequence>MRELHGIRRPRRANQSAGATLKSEIARAQPSSLKSSERMRDAGEVSGDWGDFGKRSADTGRRVCECITLEPSEMVVVSRRNVLPARLLRSPRPRVACERICITACCVTVSVALRVRKYFTAPCAEESLRIRSCERGPSEMPSLRGPESPKRLTSKGHLCRAIWKQPFLVHVAHPLPTKCVSFFLFSMPRSALGLAKAVNGPVEKVRQGAPSGAAAMRHTPVLPPLPPSRQRPENLHAVTKATRRSVCRRASRLHARRVTHVTSP</sequence>
<feature type="region of interest" description="Disordered" evidence="1">
    <location>
        <begin position="1"/>
        <end position="51"/>
    </location>
</feature>
<dbReference type="AlphaFoldDB" id="A0A9J6EH78"/>
<dbReference type="Proteomes" id="UP000821866">
    <property type="component" value="Chromosome 2"/>
</dbReference>
<organism evidence="2 3">
    <name type="scientific">Rhipicephalus microplus</name>
    <name type="common">Cattle tick</name>
    <name type="synonym">Boophilus microplus</name>
    <dbReference type="NCBI Taxonomy" id="6941"/>
    <lineage>
        <taxon>Eukaryota</taxon>
        <taxon>Metazoa</taxon>
        <taxon>Ecdysozoa</taxon>
        <taxon>Arthropoda</taxon>
        <taxon>Chelicerata</taxon>
        <taxon>Arachnida</taxon>
        <taxon>Acari</taxon>
        <taxon>Parasitiformes</taxon>
        <taxon>Ixodida</taxon>
        <taxon>Ixodoidea</taxon>
        <taxon>Ixodidae</taxon>
        <taxon>Rhipicephalinae</taxon>
        <taxon>Rhipicephalus</taxon>
        <taxon>Boophilus</taxon>
    </lineage>
</organism>
<reference evidence="2" key="1">
    <citation type="journal article" date="2020" name="Cell">
        <title>Large-Scale Comparative Analyses of Tick Genomes Elucidate Their Genetic Diversity and Vector Capacities.</title>
        <authorList>
            <consortium name="Tick Genome and Microbiome Consortium (TIGMIC)"/>
            <person name="Jia N."/>
            <person name="Wang J."/>
            <person name="Shi W."/>
            <person name="Du L."/>
            <person name="Sun Y."/>
            <person name="Zhan W."/>
            <person name="Jiang J.F."/>
            <person name="Wang Q."/>
            <person name="Zhang B."/>
            <person name="Ji P."/>
            <person name="Bell-Sakyi L."/>
            <person name="Cui X.M."/>
            <person name="Yuan T.T."/>
            <person name="Jiang B.G."/>
            <person name="Yang W.F."/>
            <person name="Lam T.T."/>
            <person name="Chang Q.C."/>
            <person name="Ding S.J."/>
            <person name="Wang X.J."/>
            <person name="Zhu J.G."/>
            <person name="Ruan X.D."/>
            <person name="Zhao L."/>
            <person name="Wei J.T."/>
            <person name="Ye R.Z."/>
            <person name="Que T.C."/>
            <person name="Du C.H."/>
            <person name="Zhou Y.H."/>
            <person name="Cheng J.X."/>
            <person name="Dai P.F."/>
            <person name="Guo W.B."/>
            <person name="Han X.H."/>
            <person name="Huang E.J."/>
            <person name="Li L.F."/>
            <person name="Wei W."/>
            <person name="Gao Y.C."/>
            <person name="Liu J.Z."/>
            <person name="Shao H.Z."/>
            <person name="Wang X."/>
            <person name="Wang C.C."/>
            <person name="Yang T.C."/>
            <person name="Huo Q.B."/>
            <person name="Li W."/>
            <person name="Chen H.Y."/>
            <person name="Chen S.E."/>
            <person name="Zhou L.G."/>
            <person name="Ni X.B."/>
            <person name="Tian J.H."/>
            <person name="Sheng Y."/>
            <person name="Liu T."/>
            <person name="Pan Y.S."/>
            <person name="Xia L.Y."/>
            <person name="Li J."/>
            <person name="Zhao F."/>
            <person name="Cao W.C."/>
        </authorList>
    </citation>
    <scope>NUCLEOTIDE SEQUENCE</scope>
    <source>
        <strain evidence="2">Rmic-2018</strain>
    </source>
</reference>
<accession>A0A9J6EH78</accession>
<evidence type="ECO:0000256" key="1">
    <source>
        <dbReference type="SAM" id="MobiDB-lite"/>
    </source>
</evidence>
<name>A0A9J6EH78_RHIMP</name>
<keyword evidence="3" id="KW-1185">Reference proteome</keyword>
<comment type="caution">
    <text evidence="2">The sequence shown here is derived from an EMBL/GenBank/DDBJ whole genome shotgun (WGS) entry which is preliminary data.</text>
</comment>
<reference evidence="2" key="2">
    <citation type="submission" date="2021-09" db="EMBL/GenBank/DDBJ databases">
        <authorList>
            <person name="Jia N."/>
            <person name="Wang J."/>
            <person name="Shi W."/>
            <person name="Du L."/>
            <person name="Sun Y."/>
            <person name="Zhan W."/>
            <person name="Jiang J."/>
            <person name="Wang Q."/>
            <person name="Zhang B."/>
            <person name="Ji P."/>
            <person name="Sakyi L.B."/>
            <person name="Cui X."/>
            <person name="Yuan T."/>
            <person name="Jiang B."/>
            <person name="Yang W."/>
            <person name="Lam T.T.-Y."/>
            <person name="Chang Q."/>
            <person name="Ding S."/>
            <person name="Wang X."/>
            <person name="Zhu J."/>
            <person name="Ruan X."/>
            <person name="Zhao L."/>
            <person name="Wei J."/>
            <person name="Que T."/>
            <person name="Du C."/>
            <person name="Cheng J."/>
            <person name="Dai P."/>
            <person name="Han X."/>
            <person name="Huang E."/>
            <person name="Gao Y."/>
            <person name="Liu J."/>
            <person name="Shao H."/>
            <person name="Ye R."/>
            <person name="Li L."/>
            <person name="Wei W."/>
            <person name="Wang X."/>
            <person name="Wang C."/>
            <person name="Huo Q."/>
            <person name="Li W."/>
            <person name="Guo W."/>
            <person name="Chen H."/>
            <person name="Chen S."/>
            <person name="Zhou L."/>
            <person name="Zhou L."/>
            <person name="Ni X."/>
            <person name="Tian J."/>
            <person name="Zhou Y."/>
            <person name="Sheng Y."/>
            <person name="Liu T."/>
            <person name="Pan Y."/>
            <person name="Xia L."/>
            <person name="Li J."/>
            <person name="Zhao F."/>
            <person name="Cao W."/>
        </authorList>
    </citation>
    <scope>NUCLEOTIDE SEQUENCE</scope>
    <source>
        <strain evidence="2">Rmic-2018</strain>
        <tissue evidence="2">Larvae</tissue>
    </source>
</reference>
<proteinExistence type="predicted"/>